<gene>
    <name evidence="16" type="primary">mprF</name>
    <name evidence="16" type="ORF">ACFFVI_12465</name>
</gene>
<dbReference type="InterPro" id="IPR022791">
    <property type="entry name" value="L-PG_synthase/AglD"/>
</dbReference>
<dbReference type="SUPFAM" id="SSF55729">
    <property type="entry name" value="Acyl-CoA N-acyltransferases (Nat)"/>
    <property type="match status" value="1"/>
</dbReference>
<keyword evidence="7 14" id="KW-0812">Transmembrane</keyword>
<dbReference type="InterPro" id="IPR051211">
    <property type="entry name" value="PG_lysyltransferase"/>
</dbReference>
<evidence type="ECO:0000256" key="4">
    <source>
        <dbReference type="ARBA" id="ARBA00021546"/>
    </source>
</evidence>
<keyword evidence="11" id="KW-0046">Antibiotic resistance</keyword>
<feature type="transmembrane region" description="Helical" evidence="14">
    <location>
        <begin position="268"/>
        <end position="288"/>
    </location>
</feature>
<feature type="transmembrane region" description="Helical" evidence="14">
    <location>
        <begin position="210"/>
        <end position="232"/>
    </location>
</feature>
<dbReference type="PANTHER" id="PTHR34697:SF2">
    <property type="entry name" value="PHOSPHATIDYLGLYCEROL LYSYLTRANSFERASE"/>
    <property type="match status" value="1"/>
</dbReference>
<feature type="transmembrane region" description="Helical" evidence="14">
    <location>
        <begin position="411"/>
        <end position="430"/>
    </location>
</feature>
<dbReference type="PANTHER" id="PTHR34697">
    <property type="entry name" value="PHOSPHATIDYLGLYCEROL LYSYLTRANSFERASE"/>
    <property type="match status" value="1"/>
</dbReference>
<evidence type="ECO:0000256" key="2">
    <source>
        <dbReference type="ARBA" id="ARBA00008627"/>
    </source>
</evidence>
<feature type="transmembrane region" description="Helical" evidence="14">
    <location>
        <begin position="487"/>
        <end position="504"/>
    </location>
</feature>
<evidence type="ECO:0000256" key="10">
    <source>
        <dbReference type="ARBA" id="ARBA00023136"/>
    </source>
</evidence>
<evidence type="ECO:0000256" key="11">
    <source>
        <dbReference type="ARBA" id="ARBA00023251"/>
    </source>
</evidence>
<feature type="transmembrane region" description="Helical" evidence="14">
    <location>
        <begin position="332"/>
        <end position="351"/>
    </location>
</feature>
<evidence type="ECO:0000256" key="14">
    <source>
        <dbReference type="SAM" id="Phobius"/>
    </source>
</evidence>
<comment type="similarity">
    <text evidence="2">Belongs to the LPG synthase family.</text>
</comment>
<keyword evidence="6" id="KW-0808">Transferase</keyword>
<evidence type="ECO:0000256" key="9">
    <source>
        <dbReference type="ARBA" id="ARBA00023098"/>
    </source>
</evidence>
<evidence type="ECO:0000256" key="8">
    <source>
        <dbReference type="ARBA" id="ARBA00022989"/>
    </source>
</evidence>
<comment type="subcellular location">
    <subcellularLocation>
        <location evidence="1">Cell membrane</location>
        <topology evidence="1">Multi-pass membrane protein</topology>
    </subcellularLocation>
</comment>
<comment type="catalytic activity">
    <reaction evidence="13">
        <text>L-lysyl-tRNA(Lys) + a 1,2-diacyl-sn-glycero-3-phospho-(1'-sn-glycerol) = a 1,2-diacyl-sn-glycero-3-phospho-1'-(3'-O-L-lysyl)-sn-glycerol + tRNA(Lys)</text>
        <dbReference type="Rhea" id="RHEA:10668"/>
        <dbReference type="Rhea" id="RHEA-COMP:9696"/>
        <dbReference type="Rhea" id="RHEA-COMP:9697"/>
        <dbReference type="ChEBI" id="CHEBI:64716"/>
        <dbReference type="ChEBI" id="CHEBI:75792"/>
        <dbReference type="ChEBI" id="CHEBI:78442"/>
        <dbReference type="ChEBI" id="CHEBI:78529"/>
        <dbReference type="EC" id="2.3.2.3"/>
    </reaction>
</comment>
<dbReference type="Pfam" id="PF09924">
    <property type="entry name" value="LPG_synthase_C"/>
    <property type="match status" value="1"/>
</dbReference>
<dbReference type="Pfam" id="PF03706">
    <property type="entry name" value="LPG_synthase_TM"/>
    <property type="match status" value="1"/>
</dbReference>
<proteinExistence type="inferred from homology"/>
<feature type="transmembrane region" description="Helical" evidence="14">
    <location>
        <begin position="15"/>
        <end position="36"/>
    </location>
</feature>
<name>A0ABV5LUL8_9ACTN</name>
<evidence type="ECO:0000313" key="17">
    <source>
        <dbReference type="Proteomes" id="UP001589748"/>
    </source>
</evidence>
<protein>
    <recommendedName>
        <fullName evidence="4">Phosphatidylglycerol lysyltransferase</fullName>
        <ecNumber evidence="3">2.3.2.3</ecNumber>
    </recommendedName>
    <alternativeName>
        <fullName evidence="12">Lysylphosphatidylglycerol synthase</fullName>
    </alternativeName>
</protein>
<keyword evidence="10 14" id="KW-0472">Membrane</keyword>
<feature type="transmembrane region" description="Helical" evidence="14">
    <location>
        <begin position="294"/>
        <end position="311"/>
    </location>
</feature>
<evidence type="ECO:0000256" key="12">
    <source>
        <dbReference type="ARBA" id="ARBA00031899"/>
    </source>
</evidence>
<keyword evidence="5" id="KW-1003">Cell membrane</keyword>
<feature type="transmembrane region" description="Helical" evidence="14">
    <location>
        <begin position="90"/>
        <end position="114"/>
    </location>
</feature>
<accession>A0ABV5LUL8</accession>
<keyword evidence="17" id="KW-1185">Reference proteome</keyword>
<feature type="transmembrane region" description="Helical" evidence="14">
    <location>
        <begin position="363"/>
        <end position="382"/>
    </location>
</feature>
<evidence type="ECO:0000256" key="13">
    <source>
        <dbReference type="ARBA" id="ARBA00047540"/>
    </source>
</evidence>
<feature type="transmembrane region" description="Helical" evidence="14">
    <location>
        <begin position="168"/>
        <end position="190"/>
    </location>
</feature>
<evidence type="ECO:0000256" key="5">
    <source>
        <dbReference type="ARBA" id="ARBA00022475"/>
    </source>
</evidence>
<evidence type="ECO:0000256" key="3">
    <source>
        <dbReference type="ARBA" id="ARBA00012014"/>
    </source>
</evidence>
<evidence type="ECO:0000256" key="6">
    <source>
        <dbReference type="ARBA" id="ARBA00022679"/>
    </source>
</evidence>
<feature type="transmembrane region" description="Helical" evidence="14">
    <location>
        <begin position="135"/>
        <end position="156"/>
    </location>
</feature>
<evidence type="ECO:0000256" key="7">
    <source>
        <dbReference type="ARBA" id="ARBA00022692"/>
    </source>
</evidence>
<sequence>MSSAPSRPRVPVKQLLTPLLVVGMLVAAAVLLFRTFRHLSLADLGADLVALGPGVVLAALAATVASYVAMTGYDALALRYVEHPLPYRRFGLASFVATAFGNNLGASAVVGAALRARVYSTWQVPGFAITRIIGFNLVTLTLGAAVLAGAGLVLTPERAGDALRLSPGATLGLGVVVLAAVAAYLGWTLVGRRPLGFRGWRIDRPSPRLALAQVALSTVEWMTMAAVLHVLLPEPGRLPFLAFATAFTIATVVGLVSNVPGGLGVFETALVVLIGSGTPSAGLAVALVAYRLCYYVLPLLLATVLLVGHEARHGLGSRSESIRRGPARLPSVLTPSVLGLGVAGVGAVMLVAGHLPGTRGLDLSSITIGLAGLAALPLAHGLHRRLKGAWAATLGLLGLVTIVAAGHGDVAIALVTAGSAGLLLLARPAFYRGVLLTWPRDRVSPVVAVVLVGVSLWWLELSGLCAPGDRPLWAASIAAQTSGPDRLAILAGIVGIVVGGRWIVSPRARTAPTTDGEQLARVDDIVARSGRCLSHLAFTGDKQFHFSPTGGAFLMYQVEGRSWVVMGDPVGEPDDFRDLVWSFVDEVDRHGGRPVFYNVMADHAELYRSCGLSLAKLGEEAVVHLEPFSLAGKARMGLRNCRNKSQKLGLTVDFVPASDVDPLLPELREVSAAWLEHRNGKEKRFSLGAFDDEYVRRFPLIVVRQEGRVIAFATLWIDADDREVQVDIMRRLPDGPRTVMTYLFVECILWAKENGFSAFNLGMAPLSGLRTDATAPFWDRIGNLLWKHGEQFYNFKGLRTFKQGFDPEWRTCYVAAPGGPALPTAMMNVATLVGGGIRGVVRG</sequence>
<feature type="domain" description="Phosphatidylglycerol lysyltransferase C-terminal" evidence="15">
    <location>
        <begin position="528"/>
        <end position="815"/>
    </location>
</feature>
<feature type="transmembrane region" description="Helical" evidence="14">
    <location>
        <begin position="238"/>
        <end position="256"/>
    </location>
</feature>
<keyword evidence="9" id="KW-0443">Lipid metabolism</keyword>
<dbReference type="EMBL" id="JBHMDM010000007">
    <property type="protein sequence ID" value="MFB9377781.1"/>
    <property type="molecule type" value="Genomic_DNA"/>
</dbReference>
<dbReference type="NCBIfam" id="NF033480">
    <property type="entry name" value="bifunc_MprF"/>
    <property type="match status" value="1"/>
</dbReference>
<dbReference type="InterPro" id="IPR024320">
    <property type="entry name" value="LPG_synthase_C"/>
</dbReference>
<dbReference type="Proteomes" id="UP001589748">
    <property type="component" value="Unassembled WGS sequence"/>
</dbReference>
<feature type="transmembrane region" description="Helical" evidence="14">
    <location>
        <begin position="442"/>
        <end position="459"/>
    </location>
</feature>
<reference evidence="16 17" key="1">
    <citation type="submission" date="2024-09" db="EMBL/GenBank/DDBJ databases">
        <authorList>
            <person name="Sun Q."/>
            <person name="Mori K."/>
        </authorList>
    </citation>
    <scope>NUCLEOTIDE SEQUENCE [LARGE SCALE GENOMIC DNA]</scope>
    <source>
        <strain evidence="16 17">TISTR 1856</strain>
    </source>
</reference>
<dbReference type="RefSeq" id="WP_380137877.1">
    <property type="nucleotide sequence ID" value="NZ_JBHLUI010000008.1"/>
</dbReference>
<feature type="transmembrane region" description="Helical" evidence="14">
    <location>
        <begin position="48"/>
        <end position="70"/>
    </location>
</feature>
<evidence type="ECO:0000259" key="15">
    <source>
        <dbReference type="Pfam" id="PF09924"/>
    </source>
</evidence>
<keyword evidence="8 14" id="KW-1133">Transmembrane helix</keyword>
<evidence type="ECO:0000313" key="16">
    <source>
        <dbReference type="EMBL" id="MFB9377781.1"/>
    </source>
</evidence>
<evidence type="ECO:0000256" key="1">
    <source>
        <dbReference type="ARBA" id="ARBA00004651"/>
    </source>
</evidence>
<dbReference type="InterPro" id="IPR016181">
    <property type="entry name" value="Acyl_CoA_acyltransferase"/>
</dbReference>
<organism evidence="16 17">
    <name type="scientific">Kineococcus gynurae</name>
    <dbReference type="NCBI Taxonomy" id="452979"/>
    <lineage>
        <taxon>Bacteria</taxon>
        <taxon>Bacillati</taxon>
        <taxon>Actinomycetota</taxon>
        <taxon>Actinomycetes</taxon>
        <taxon>Kineosporiales</taxon>
        <taxon>Kineosporiaceae</taxon>
        <taxon>Kineococcus</taxon>
    </lineage>
</organism>
<feature type="transmembrane region" description="Helical" evidence="14">
    <location>
        <begin position="389"/>
        <end position="405"/>
    </location>
</feature>
<dbReference type="EC" id="2.3.2.3" evidence="3"/>
<comment type="caution">
    <text evidence="16">The sequence shown here is derived from an EMBL/GenBank/DDBJ whole genome shotgun (WGS) entry which is preliminary data.</text>
</comment>